<dbReference type="SUPFAM" id="SSF52540">
    <property type="entry name" value="P-loop containing nucleoside triphosphate hydrolases"/>
    <property type="match status" value="1"/>
</dbReference>
<gene>
    <name evidence="1" type="primary">nrk1</name>
</gene>
<proteinExistence type="predicted"/>
<dbReference type="InterPro" id="IPR006549">
    <property type="entry name" value="HAD-SF_hydro_IIIA"/>
</dbReference>
<dbReference type="InterPro" id="IPR013954">
    <property type="entry name" value="PNK3P"/>
</dbReference>
<dbReference type="KEGG" id="vg:5850506"/>
<name>B0FDW6_9ABAC</name>
<protein>
    <submittedName>
        <fullName evidence="1">Nicotinamide riboside kinase 1</fullName>
    </submittedName>
</protein>
<dbReference type="InterPro" id="IPR023214">
    <property type="entry name" value="HAD_sf"/>
</dbReference>
<evidence type="ECO:0000313" key="2">
    <source>
        <dbReference type="Proteomes" id="UP000203316"/>
    </source>
</evidence>
<dbReference type="OrthoDB" id="5331at10239"/>
<dbReference type="InterPro" id="IPR027417">
    <property type="entry name" value="P-loop_NTPase"/>
</dbReference>
<evidence type="ECO:0000313" key="1">
    <source>
        <dbReference type="EMBL" id="ABY65824.1"/>
    </source>
</evidence>
<dbReference type="PANTHER" id="PTHR12083">
    <property type="entry name" value="BIFUNCTIONAL POLYNUCLEOTIDE PHOSPHATASE/KINASE"/>
    <property type="match status" value="1"/>
</dbReference>
<organism evidence="1 2">
    <name type="scientific">Orgyia leucostigma nucleopolyhedrovirus</name>
    <dbReference type="NCBI Taxonomy" id="490711"/>
    <lineage>
        <taxon>Viruses</taxon>
        <taxon>Viruses incertae sedis</taxon>
        <taxon>Naldaviricetes</taxon>
        <taxon>Lefavirales</taxon>
        <taxon>Baculoviridae</taxon>
        <taxon>Alphabaculovirus</taxon>
        <taxon>Alphabaculovirus orleucostigmae</taxon>
    </lineage>
</organism>
<sequence>MSQMIALGGVACTTKTTILKKLKSLKLDDIEVHLHDYKELNDLYNFDPRTGGMLFAAYRTGDAAAYRRDYKRVHVFDRQPMEALVYAAIHHNLNDSESLCAFLKCKKMGLCDGWVSVVLEPADGTEEIVVEKMRQRDNKLDVYSTQYVIDQKNKFNQWRDVVGGDKFTVDWRVNVVAQQDAIVAAIRSKLSMWREMGDGVLLYGYRLPLLTHKIAAFDLSGVIVVTKSGETFSQNSFDWKIKHENLIDRFTELLDDDYTIIIMTDEASAYKTVNASFKRKIETVCRRIGLPVLAAVSCSFKCRKPNSGLFERVRSMQPLIDLNQSFYCGGDDDDKSSRGVQFAANCGIKFYNDVSFFLSQ</sequence>
<dbReference type="Gene3D" id="3.40.50.1000">
    <property type="entry name" value="HAD superfamily/HAD-like"/>
    <property type="match status" value="1"/>
</dbReference>
<dbReference type="NCBIfam" id="TIGR01662">
    <property type="entry name" value="HAD-SF-IIIA"/>
    <property type="match status" value="1"/>
</dbReference>
<dbReference type="GO" id="GO:0006281">
    <property type="term" value="P:DNA repair"/>
    <property type="evidence" value="ECO:0007669"/>
    <property type="project" value="TreeGrafter"/>
</dbReference>
<dbReference type="Proteomes" id="UP000203316">
    <property type="component" value="Segment"/>
</dbReference>
<dbReference type="GO" id="GO:0003690">
    <property type="term" value="F:double-stranded DNA binding"/>
    <property type="evidence" value="ECO:0007669"/>
    <property type="project" value="TreeGrafter"/>
</dbReference>
<dbReference type="RefSeq" id="YP_001651008.1">
    <property type="nucleotide sequence ID" value="NC_010276.1"/>
</dbReference>
<reference evidence="1 2" key="1">
    <citation type="submission" date="2007-11" db="EMBL/GenBank/DDBJ databases">
        <title>Sequence and organization of Orgyia leucostigma nucleopolyhedrovirus genome.</title>
        <authorList>
            <person name="Eveleigh R.J.M."/>
            <person name="Lapointe R."/>
            <person name="Graham R.I."/>
            <person name="Lauzon H.A.M."/>
            <person name="Pavlik L."/>
            <person name="Arif B.M."/>
            <person name="Lucarotti C.J."/>
        </authorList>
    </citation>
    <scope>NUCLEOTIDE SEQUENCE [LARGE SCALE GENOMIC DNA]</scope>
    <source>
        <strain evidence="1">CFS-77</strain>
    </source>
</reference>
<dbReference type="InterPro" id="IPR036412">
    <property type="entry name" value="HAD-like_sf"/>
</dbReference>
<dbReference type="GeneID" id="5850506"/>
<accession>B0FDW6</accession>
<dbReference type="EMBL" id="EU309041">
    <property type="protein sequence ID" value="ABY65824.1"/>
    <property type="molecule type" value="Genomic_DNA"/>
</dbReference>
<keyword evidence="1" id="KW-0418">Kinase</keyword>
<dbReference type="Pfam" id="PF08645">
    <property type="entry name" value="PNK3P"/>
    <property type="match status" value="1"/>
</dbReference>
<dbReference type="GO" id="GO:0046404">
    <property type="term" value="F:ATP-dependent polydeoxyribonucleotide 5'-hydroxyl-kinase activity"/>
    <property type="evidence" value="ECO:0007669"/>
    <property type="project" value="TreeGrafter"/>
</dbReference>
<keyword evidence="2" id="KW-1185">Reference proteome</keyword>
<keyword evidence="1" id="KW-0808">Transferase</keyword>
<dbReference type="SUPFAM" id="SSF56784">
    <property type="entry name" value="HAD-like"/>
    <property type="match status" value="1"/>
</dbReference>
<dbReference type="PANTHER" id="PTHR12083:SF9">
    <property type="entry name" value="BIFUNCTIONAL POLYNUCLEOTIDE PHOSPHATASE_KINASE"/>
    <property type="match status" value="1"/>
</dbReference>
<dbReference type="GO" id="GO:0046403">
    <property type="term" value="F:polynucleotide 3'-phosphatase activity"/>
    <property type="evidence" value="ECO:0007669"/>
    <property type="project" value="TreeGrafter"/>
</dbReference>